<dbReference type="InterPro" id="IPR055414">
    <property type="entry name" value="LRR_R13L4/SHOC2-like"/>
</dbReference>
<dbReference type="OrthoDB" id="1414884at2759"/>
<dbReference type="InterPro" id="IPR058922">
    <property type="entry name" value="WHD_DRP"/>
</dbReference>
<dbReference type="Pfam" id="PF00931">
    <property type="entry name" value="NB-ARC"/>
    <property type="match status" value="1"/>
</dbReference>
<dbReference type="Gene3D" id="3.80.10.10">
    <property type="entry name" value="Ribonuclease Inhibitor"/>
    <property type="match status" value="1"/>
</dbReference>
<feature type="domain" description="Disease resistance protein winged helix" evidence="4">
    <location>
        <begin position="411"/>
        <end position="478"/>
    </location>
</feature>
<dbReference type="PANTHER" id="PTHR23155">
    <property type="entry name" value="DISEASE RESISTANCE PROTEIN RP"/>
    <property type="match status" value="1"/>
</dbReference>
<keyword evidence="7" id="KW-1185">Reference proteome</keyword>
<dbReference type="Proteomes" id="UP000242715">
    <property type="component" value="Unassembled WGS sequence"/>
</dbReference>
<dbReference type="FunFam" id="3.40.50.300:FF:001091">
    <property type="entry name" value="Probable disease resistance protein At1g61300"/>
    <property type="match status" value="1"/>
</dbReference>
<sequence>MMRGVPIEVEDVRNLLENIQEFTDNVAEEGGIMEEIELRDKKQLREAAFLVEDAIDEYMIREEQKPPDPGCACEIIDFIKTMILRHQIKCKFNHLNSQFAVNKEIHCFSEQESRSRGNKKATTTLRNLLRAPLYRNDIVGFEAPKAKLIGWLLKEKEERTVICVVGMTGLGKTTLAKKVYDKKKVTRHFDDYCVWITVSQSYTVEELLRQLLSNIYRQSEYYYHHHPQDISEMDRQSLAIEVRNYLRQRRYAIFFDDVWNTNFWSEIEFALPDNMNGSRILITTLKMDVALCCERSSFVEIHEMQPLNLAQSFYLFNTKAFFDIGGRCPSNLRDVCLDMVIKCKGLPLAIVVIGRMLSTKDRNAFEWHKLSENIHSEMINNPILTVITQSYGLVYDDLSSYLKLCLLYCAIYPEDYEIKPKRLIRHWIAEGFIKHISGRTLEKIAEEHLQELIQKCLVQKSFVRFGGKVKGVCIHSLFLVLLRQKARDYSFCKFVIGHDRSLCGIIRRLSIATTSDDLLESIESSHVRSLLFFTKGELSESLVKGIPTKYKLLKVLDFENSRLLDVPENVGDLIHLKYLSFRNTHIESIPKSIGKLQNLETLDLRQTNANELPKEISKLGKLQHLLGDNMSLIRLKGGIGGMESLQTLRDVRIDEDGTDLITELGKLTQLRKLSLIDVREGQGIALCSTINEMQHLEKLYIEAESKDAAIDLSFVSFPTMLRKLRLQAKLNKLPEWIPKLENLVDLSMSYSQLTEVALESLQNLPCLSVLTLGDCSYEGLSLHFQDGGFQNLKELEIRWLSNLESIIIEKGALPSLKRLTFINIPNLKTASGIDYLENLDVLDNYLTPTEFDKIIAPLAKLIKEKVLDYEKRRY</sequence>
<dbReference type="Pfam" id="PF23559">
    <property type="entry name" value="WHD_DRP"/>
    <property type="match status" value="1"/>
</dbReference>
<dbReference type="Pfam" id="PF23598">
    <property type="entry name" value="LRR_14"/>
    <property type="match status" value="1"/>
</dbReference>
<dbReference type="PRINTS" id="PR00364">
    <property type="entry name" value="DISEASERSIST"/>
</dbReference>
<dbReference type="InterPro" id="IPR042197">
    <property type="entry name" value="Apaf_helical"/>
</dbReference>
<dbReference type="SUPFAM" id="SSF52058">
    <property type="entry name" value="L domain-like"/>
    <property type="match status" value="1"/>
</dbReference>
<dbReference type="AlphaFoldDB" id="A0A2Z6MCL9"/>
<dbReference type="EMBL" id="DF973400">
    <property type="protein sequence ID" value="GAU29561.1"/>
    <property type="molecule type" value="Genomic_DNA"/>
</dbReference>
<protein>
    <submittedName>
        <fullName evidence="6">Uncharacterized protein</fullName>
    </submittedName>
</protein>
<dbReference type="InterPro" id="IPR044974">
    <property type="entry name" value="Disease_R_plants"/>
</dbReference>
<evidence type="ECO:0000256" key="2">
    <source>
        <dbReference type="ARBA" id="ARBA00022821"/>
    </source>
</evidence>
<dbReference type="GO" id="GO:0043531">
    <property type="term" value="F:ADP binding"/>
    <property type="evidence" value="ECO:0007669"/>
    <property type="project" value="InterPro"/>
</dbReference>
<evidence type="ECO:0000313" key="7">
    <source>
        <dbReference type="Proteomes" id="UP000242715"/>
    </source>
</evidence>
<evidence type="ECO:0000259" key="5">
    <source>
        <dbReference type="Pfam" id="PF23598"/>
    </source>
</evidence>
<dbReference type="Gene3D" id="1.20.5.4130">
    <property type="match status" value="1"/>
</dbReference>
<dbReference type="InterPro" id="IPR002182">
    <property type="entry name" value="NB-ARC"/>
</dbReference>
<dbReference type="InterPro" id="IPR027417">
    <property type="entry name" value="P-loop_NTPase"/>
</dbReference>
<feature type="domain" description="NB-ARC" evidence="3">
    <location>
        <begin position="142"/>
        <end position="321"/>
    </location>
</feature>
<keyword evidence="2" id="KW-0611">Plant defense</keyword>
<dbReference type="Gene3D" id="1.10.8.430">
    <property type="entry name" value="Helical domain of apoptotic protease-activating factors"/>
    <property type="match status" value="1"/>
</dbReference>
<dbReference type="SUPFAM" id="SSF52540">
    <property type="entry name" value="P-loop containing nucleoside triphosphate hydrolases"/>
    <property type="match status" value="1"/>
</dbReference>
<dbReference type="PANTHER" id="PTHR23155:SF1052">
    <property type="entry name" value="DISEASE RESISTANCE PROTEIN RPM1"/>
    <property type="match status" value="1"/>
</dbReference>
<feature type="domain" description="Disease resistance R13L4/SHOC-2-like LRR" evidence="5">
    <location>
        <begin position="526"/>
        <end position="842"/>
    </location>
</feature>
<evidence type="ECO:0000256" key="1">
    <source>
        <dbReference type="ARBA" id="ARBA00022737"/>
    </source>
</evidence>
<gene>
    <name evidence="6" type="ORF">TSUD_153110</name>
</gene>
<dbReference type="FunFam" id="1.10.10.10:FF:000322">
    <property type="entry name" value="Probable disease resistance protein At1g63360"/>
    <property type="match status" value="1"/>
</dbReference>
<name>A0A2Z6MCL9_TRISU</name>
<reference evidence="7" key="1">
    <citation type="journal article" date="2017" name="Front. Plant Sci.">
        <title>Climate Clever Clovers: New Paradigm to Reduce the Environmental Footprint of Ruminants by Breeding Low Methanogenic Forages Utilizing Haplotype Variation.</title>
        <authorList>
            <person name="Kaur P."/>
            <person name="Appels R."/>
            <person name="Bayer P.E."/>
            <person name="Keeble-Gagnere G."/>
            <person name="Wang J."/>
            <person name="Hirakawa H."/>
            <person name="Shirasawa K."/>
            <person name="Vercoe P."/>
            <person name="Stefanova K."/>
            <person name="Durmic Z."/>
            <person name="Nichols P."/>
            <person name="Revell C."/>
            <person name="Isobe S.N."/>
            <person name="Edwards D."/>
            <person name="Erskine W."/>
        </authorList>
    </citation>
    <scope>NUCLEOTIDE SEQUENCE [LARGE SCALE GENOMIC DNA]</scope>
    <source>
        <strain evidence="7">cv. Daliak</strain>
    </source>
</reference>
<proteinExistence type="predicted"/>
<evidence type="ECO:0000259" key="3">
    <source>
        <dbReference type="Pfam" id="PF00931"/>
    </source>
</evidence>
<keyword evidence="1" id="KW-0677">Repeat</keyword>
<evidence type="ECO:0000313" key="6">
    <source>
        <dbReference type="EMBL" id="GAU29561.1"/>
    </source>
</evidence>
<dbReference type="GO" id="GO:0098542">
    <property type="term" value="P:defense response to other organism"/>
    <property type="evidence" value="ECO:0007669"/>
    <property type="project" value="TreeGrafter"/>
</dbReference>
<evidence type="ECO:0000259" key="4">
    <source>
        <dbReference type="Pfam" id="PF23559"/>
    </source>
</evidence>
<dbReference type="Gene3D" id="3.40.50.300">
    <property type="entry name" value="P-loop containing nucleotide triphosphate hydrolases"/>
    <property type="match status" value="1"/>
</dbReference>
<dbReference type="Gene3D" id="1.10.10.10">
    <property type="entry name" value="Winged helix-like DNA-binding domain superfamily/Winged helix DNA-binding domain"/>
    <property type="match status" value="1"/>
</dbReference>
<dbReference type="InterPro" id="IPR036388">
    <property type="entry name" value="WH-like_DNA-bd_sf"/>
</dbReference>
<accession>A0A2Z6MCL9</accession>
<dbReference type="InterPro" id="IPR032675">
    <property type="entry name" value="LRR_dom_sf"/>
</dbReference>
<organism evidence="6 7">
    <name type="scientific">Trifolium subterraneum</name>
    <name type="common">Subterranean clover</name>
    <dbReference type="NCBI Taxonomy" id="3900"/>
    <lineage>
        <taxon>Eukaryota</taxon>
        <taxon>Viridiplantae</taxon>
        <taxon>Streptophyta</taxon>
        <taxon>Embryophyta</taxon>
        <taxon>Tracheophyta</taxon>
        <taxon>Spermatophyta</taxon>
        <taxon>Magnoliopsida</taxon>
        <taxon>eudicotyledons</taxon>
        <taxon>Gunneridae</taxon>
        <taxon>Pentapetalae</taxon>
        <taxon>rosids</taxon>
        <taxon>fabids</taxon>
        <taxon>Fabales</taxon>
        <taxon>Fabaceae</taxon>
        <taxon>Papilionoideae</taxon>
        <taxon>50 kb inversion clade</taxon>
        <taxon>NPAAA clade</taxon>
        <taxon>Hologalegina</taxon>
        <taxon>IRL clade</taxon>
        <taxon>Trifolieae</taxon>
        <taxon>Trifolium</taxon>
    </lineage>
</organism>